<accession>A0A7S1WFS7</accession>
<dbReference type="EMBL" id="HBGE01071626">
    <property type="protein sequence ID" value="CAD9166148.1"/>
    <property type="molecule type" value="Transcribed_RNA"/>
</dbReference>
<gene>
    <name evidence="1" type="ORF">ACAT0790_LOCUS42916</name>
</gene>
<name>A0A7S1WFS7_ALECA</name>
<proteinExistence type="predicted"/>
<dbReference type="AlphaFoldDB" id="A0A7S1WFS7"/>
<sequence>MARMAGKCIADPWKPAQLVSCVNAAKCLVEHPHFLCNAADTVDGQIIVRFLTGDDRPISLAALLLVSLLSSYRLPLKAQNCASSFLTSFYELQETVIVGFSKCGDTPYAYENAALWLYELPPDQPLREDFRCLVTFMIGQCLLPPLALAPSLDMGDAISPDGFEGPPAVAECEKPPVGLMNKIATDILAEDQRMKDAQVKGVGPVFSTILCHLLYALVTFVPFSPKAAAESSQVRGAAFSQLFKIQQIFACTMSPKDLMDPDDKDRGRIFLYIRAIACIRLALRTITGSWFAPDIGVRYAISEQGGRDFMQYCTRHIIQAYNGKTAVMKVLGNPWERLMLSQGPTETIAELLLMVCSSDANLVEMEHLGGERALHCLSQYAENISIKQQATMLLAKLAVMTKT</sequence>
<protein>
    <submittedName>
        <fullName evidence="1">Uncharacterized protein</fullName>
    </submittedName>
</protein>
<organism evidence="1">
    <name type="scientific">Alexandrium catenella</name>
    <name type="common">Red tide dinoflagellate</name>
    <name type="synonym">Gonyaulax catenella</name>
    <dbReference type="NCBI Taxonomy" id="2925"/>
    <lineage>
        <taxon>Eukaryota</taxon>
        <taxon>Sar</taxon>
        <taxon>Alveolata</taxon>
        <taxon>Dinophyceae</taxon>
        <taxon>Gonyaulacales</taxon>
        <taxon>Pyrocystaceae</taxon>
        <taxon>Alexandrium</taxon>
    </lineage>
</organism>
<evidence type="ECO:0000313" key="1">
    <source>
        <dbReference type="EMBL" id="CAD9166148.1"/>
    </source>
</evidence>
<reference evidence="1" key="1">
    <citation type="submission" date="2021-01" db="EMBL/GenBank/DDBJ databases">
        <authorList>
            <person name="Corre E."/>
            <person name="Pelletier E."/>
            <person name="Niang G."/>
            <person name="Scheremetjew M."/>
            <person name="Finn R."/>
            <person name="Kale V."/>
            <person name="Holt S."/>
            <person name="Cochrane G."/>
            <person name="Meng A."/>
            <person name="Brown T."/>
            <person name="Cohen L."/>
        </authorList>
    </citation>
    <scope>NUCLEOTIDE SEQUENCE</scope>
    <source>
        <strain evidence="1">OF101</strain>
    </source>
</reference>